<comment type="caution">
    <text evidence="2">The sequence shown here is derived from an EMBL/GenBank/DDBJ whole genome shotgun (WGS) entry which is preliminary data.</text>
</comment>
<evidence type="ECO:0000313" key="2">
    <source>
        <dbReference type="EMBL" id="KAF3953548.1"/>
    </source>
</evidence>
<dbReference type="Proteomes" id="UP000737018">
    <property type="component" value="Unassembled WGS sequence"/>
</dbReference>
<feature type="region of interest" description="Disordered" evidence="1">
    <location>
        <begin position="127"/>
        <end position="148"/>
    </location>
</feature>
<gene>
    <name evidence="2" type="ORF">CMV_021020</name>
</gene>
<dbReference type="AlphaFoldDB" id="A0A8J4V9N5"/>
<protein>
    <submittedName>
        <fullName evidence="2">Uncharacterized protein</fullName>
    </submittedName>
</protein>
<evidence type="ECO:0000256" key="1">
    <source>
        <dbReference type="SAM" id="MobiDB-lite"/>
    </source>
</evidence>
<evidence type="ECO:0000313" key="3">
    <source>
        <dbReference type="Proteomes" id="UP000737018"/>
    </source>
</evidence>
<dbReference type="EMBL" id="JRKL02004026">
    <property type="protein sequence ID" value="KAF3953548.1"/>
    <property type="molecule type" value="Genomic_DNA"/>
</dbReference>
<dbReference type="OrthoDB" id="10333548at2759"/>
<accession>A0A8J4V9N5</accession>
<reference evidence="2" key="1">
    <citation type="submission" date="2020-03" db="EMBL/GenBank/DDBJ databases">
        <title>Castanea mollissima Vanexum genome sequencing.</title>
        <authorList>
            <person name="Staton M."/>
        </authorList>
    </citation>
    <scope>NUCLEOTIDE SEQUENCE</scope>
    <source>
        <tissue evidence="2">Leaf</tissue>
    </source>
</reference>
<sequence>MENDHGVRREGGFIRRINTLKRVVFAANFRQSYVAEAYQGRGERLRNEHHRSMARLLHEIIEGDYRCREALYDPRRHLESVGNRHIRRRNKQRRRRAQRRWIQAKGHLESCTMKHGCGVWAAAPASDAAGRGDAQATPLPARPCRVRQ</sequence>
<proteinExistence type="predicted"/>
<name>A0A8J4V9N5_9ROSI</name>
<organism evidence="2 3">
    <name type="scientific">Castanea mollissima</name>
    <name type="common">Chinese chestnut</name>
    <dbReference type="NCBI Taxonomy" id="60419"/>
    <lineage>
        <taxon>Eukaryota</taxon>
        <taxon>Viridiplantae</taxon>
        <taxon>Streptophyta</taxon>
        <taxon>Embryophyta</taxon>
        <taxon>Tracheophyta</taxon>
        <taxon>Spermatophyta</taxon>
        <taxon>Magnoliopsida</taxon>
        <taxon>eudicotyledons</taxon>
        <taxon>Gunneridae</taxon>
        <taxon>Pentapetalae</taxon>
        <taxon>rosids</taxon>
        <taxon>fabids</taxon>
        <taxon>Fagales</taxon>
        <taxon>Fagaceae</taxon>
        <taxon>Castanea</taxon>
    </lineage>
</organism>
<keyword evidence="3" id="KW-1185">Reference proteome</keyword>